<dbReference type="InterPro" id="IPR041635">
    <property type="entry name" value="Type_ISP_LLaBIII_C"/>
</dbReference>
<proteinExistence type="predicted"/>
<dbReference type="AlphaFoldDB" id="A0AAT9H494"/>
<gene>
    <name evidence="2" type="ORF">CFS9_29320</name>
</gene>
<organism evidence="2">
    <name type="scientific">Flavobacterium sp. CFS9</name>
    <dbReference type="NCBI Taxonomy" id="3143118"/>
    <lineage>
        <taxon>Bacteria</taxon>
        <taxon>Pseudomonadati</taxon>
        <taxon>Bacteroidota</taxon>
        <taxon>Flavobacteriia</taxon>
        <taxon>Flavobacteriales</taxon>
        <taxon>Flavobacteriaceae</taxon>
        <taxon>Flavobacterium</taxon>
    </lineage>
</organism>
<dbReference type="RefSeq" id="WP_369615420.1">
    <property type="nucleotide sequence ID" value="NZ_AP031573.1"/>
</dbReference>
<feature type="domain" description="Type ISP restriction-modification enzyme LLaBIII C-terminal specificity" evidence="1">
    <location>
        <begin position="96"/>
        <end position="150"/>
    </location>
</feature>
<sequence>MRMEDYLNKINNLLLVENRVGLRVNAELEELILKTALESSQSYFRLEMLFQKADNTSVTLNPEIFQFIANCYGLLFMDEKETGNVCFVHSPELRPEFKQSFTAIDVLDLSYAILHSSLYSEDLKVGELKIPIPQDVAVFWKLVQIGEELRGKEKE</sequence>
<protein>
    <recommendedName>
        <fullName evidence="1">Type ISP restriction-modification enzyme LLaBIII C-terminal specificity domain-containing protein</fullName>
    </recommendedName>
</protein>
<dbReference type="EMBL" id="AP031573">
    <property type="protein sequence ID" value="BFM44291.1"/>
    <property type="molecule type" value="Genomic_DNA"/>
</dbReference>
<evidence type="ECO:0000259" key="1">
    <source>
        <dbReference type="Pfam" id="PF18135"/>
    </source>
</evidence>
<reference evidence="2" key="1">
    <citation type="submission" date="2024-05" db="EMBL/GenBank/DDBJ databases">
        <title>Whole-Genome Sequence of CFS9, a Potential Fish Probiotic Isolated from the Body Surface of Silurus asotus.</title>
        <authorList>
            <person name="Kojima M."/>
            <person name="Tobioka K."/>
            <person name="Yokota K."/>
            <person name="Nakatani H."/>
            <person name="Hori K."/>
            <person name="Tamaru Y."/>
            <person name="Okazaki F."/>
        </authorList>
    </citation>
    <scope>NUCLEOTIDE SEQUENCE</scope>
    <source>
        <strain evidence="2">CFS9</strain>
    </source>
</reference>
<dbReference type="Pfam" id="PF18135">
    <property type="entry name" value="Type_ISP_C"/>
    <property type="match status" value="1"/>
</dbReference>
<name>A0AAT9H494_9FLAO</name>
<accession>A0AAT9H494</accession>
<evidence type="ECO:0000313" key="2">
    <source>
        <dbReference type="EMBL" id="BFM44291.1"/>
    </source>
</evidence>